<evidence type="ECO:0000256" key="3">
    <source>
        <dbReference type="ARBA" id="ARBA00023155"/>
    </source>
</evidence>
<dbReference type="InterPro" id="IPR001356">
    <property type="entry name" value="HD"/>
</dbReference>
<evidence type="ECO:0000313" key="12">
    <source>
        <dbReference type="EMBL" id="KAG8230667.1"/>
    </source>
</evidence>
<evidence type="ECO:0000256" key="6">
    <source>
        <dbReference type="ARBA" id="ARBA00067519"/>
    </source>
</evidence>
<dbReference type="SUPFAM" id="SSF46689">
    <property type="entry name" value="Homeodomain-like"/>
    <property type="match status" value="1"/>
</dbReference>
<dbReference type="Pfam" id="PF00046">
    <property type="entry name" value="Homeodomain"/>
    <property type="match status" value="1"/>
</dbReference>
<comment type="caution">
    <text evidence="12">The sequence shown here is derived from an EMBL/GenBank/DDBJ whole genome shotgun (WGS) entry which is preliminary data.</text>
</comment>
<dbReference type="PROSITE" id="PS50071">
    <property type="entry name" value="HOMEOBOX_2"/>
    <property type="match status" value="1"/>
</dbReference>
<dbReference type="Proteomes" id="UP000792457">
    <property type="component" value="Unassembled WGS sequence"/>
</dbReference>
<dbReference type="SMART" id="SM00389">
    <property type="entry name" value="HOX"/>
    <property type="match status" value="1"/>
</dbReference>
<dbReference type="EMBL" id="KZ308501">
    <property type="protein sequence ID" value="KAG8230667.1"/>
    <property type="molecule type" value="Genomic_DNA"/>
</dbReference>
<dbReference type="GO" id="GO:0000978">
    <property type="term" value="F:RNA polymerase II cis-regulatory region sequence-specific DNA binding"/>
    <property type="evidence" value="ECO:0007669"/>
    <property type="project" value="TreeGrafter"/>
</dbReference>
<keyword evidence="2 8" id="KW-0238">DNA-binding</keyword>
<protein>
    <recommendedName>
        <fullName evidence="6">Homeobox protein Nkx-3.2</fullName>
    </recommendedName>
    <alternativeName>
        <fullName evidence="7">Bagpipe homeobox protein homolog 1</fullName>
    </alternativeName>
</protein>
<dbReference type="InterPro" id="IPR050394">
    <property type="entry name" value="Homeobox_NK-like"/>
</dbReference>
<evidence type="ECO:0000256" key="1">
    <source>
        <dbReference type="ARBA" id="ARBA00004123"/>
    </source>
</evidence>
<evidence type="ECO:0000256" key="7">
    <source>
        <dbReference type="ARBA" id="ARBA00081047"/>
    </source>
</evidence>
<feature type="compositionally biased region" description="Pro residues" evidence="10">
    <location>
        <begin position="57"/>
        <end position="66"/>
    </location>
</feature>
<evidence type="ECO:0000256" key="2">
    <source>
        <dbReference type="ARBA" id="ARBA00023125"/>
    </source>
</evidence>
<reference evidence="12" key="1">
    <citation type="submission" date="2013-04" db="EMBL/GenBank/DDBJ databases">
        <authorList>
            <person name="Qu J."/>
            <person name="Murali S.C."/>
            <person name="Bandaranaike D."/>
            <person name="Bellair M."/>
            <person name="Blankenburg K."/>
            <person name="Chao H."/>
            <person name="Dinh H."/>
            <person name="Doddapaneni H."/>
            <person name="Downs B."/>
            <person name="Dugan-Rocha S."/>
            <person name="Elkadiri S."/>
            <person name="Gnanaolivu R.D."/>
            <person name="Hernandez B."/>
            <person name="Javaid M."/>
            <person name="Jayaseelan J.C."/>
            <person name="Lee S."/>
            <person name="Li M."/>
            <person name="Ming W."/>
            <person name="Munidasa M."/>
            <person name="Muniz J."/>
            <person name="Nguyen L."/>
            <person name="Ongeri F."/>
            <person name="Osuji N."/>
            <person name="Pu L.-L."/>
            <person name="Puazo M."/>
            <person name="Qu C."/>
            <person name="Quiroz J."/>
            <person name="Raj R."/>
            <person name="Weissenberger G."/>
            <person name="Xin Y."/>
            <person name="Zou X."/>
            <person name="Han Y."/>
            <person name="Richards S."/>
            <person name="Worley K."/>
            <person name="Muzny D."/>
            <person name="Gibbs R."/>
        </authorList>
    </citation>
    <scope>NUCLEOTIDE SEQUENCE</scope>
    <source>
        <strain evidence="12">Sampled in the wild</strain>
    </source>
</reference>
<feature type="DNA-binding region" description="Homeobox" evidence="8">
    <location>
        <begin position="86"/>
        <end position="145"/>
    </location>
</feature>
<keyword evidence="4 8" id="KW-0539">Nucleus</keyword>
<dbReference type="PRINTS" id="PR00024">
    <property type="entry name" value="HOMEOBOX"/>
</dbReference>
<evidence type="ECO:0000313" key="13">
    <source>
        <dbReference type="Proteomes" id="UP000792457"/>
    </source>
</evidence>
<dbReference type="GO" id="GO:0030154">
    <property type="term" value="P:cell differentiation"/>
    <property type="evidence" value="ECO:0007669"/>
    <property type="project" value="TreeGrafter"/>
</dbReference>
<accession>A0A8K0KAB0</accession>
<keyword evidence="3 8" id="KW-0371">Homeobox</keyword>
<dbReference type="GO" id="GO:0000981">
    <property type="term" value="F:DNA-binding transcription factor activity, RNA polymerase II-specific"/>
    <property type="evidence" value="ECO:0007669"/>
    <property type="project" value="InterPro"/>
</dbReference>
<dbReference type="CDD" id="cd00086">
    <property type="entry name" value="homeodomain"/>
    <property type="match status" value="1"/>
</dbReference>
<feature type="compositionally biased region" description="Pro residues" evidence="10">
    <location>
        <begin position="233"/>
        <end position="253"/>
    </location>
</feature>
<dbReference type="GO" id="GO:0048731">
    <property type="term" value="P:system development"/>
    <property type="evidence" value="ECO:0007669"/>
    <property type="project" value="UniProtKB-ARBA"/>
</dbReference>
<name>A0A8K0KAB0_LADFU</name>
<dbReference type="PANTHER" id="PTHR24340:SF73">
    <property type="entry name" value="HOMEOBOX PROTEIN BAGPIPE-RELATED"/>
    <property type="match status" value="1"/>
</dbReference>
<evidence type="ECO:0000256" key="5">
    <source>
        <dbReference type="ARBA" id="ARBA00061541"/>
    </source>
</evidence>
<comment type="subcellular location">
    <subcellularLocation>
        <location evidence="1 8 9">Nucleus</location>
    </subcellularLocation>
</comment>
<keyword evidence="13" id="KW-1185">Reference proteome</keyword>
<dbReference type="InterPro" id="IPR017970">
    <property type="entry name" value="Homeobox_CS"/>
</dbReference>
<dbReference type="PROSITE" id="PS00027">
    <property type="entry name" value="HOMEOBOX_1"/>
    <property type="match status" value="1"/>
</dbReference>
<proteinExistence type="inferred from homology"/>
<evidence type="ECO:0000256" key="9">
    <source>
        <dbReference type="RuleBase" id="RU000682"/>
    </source>
</evidence>
<reference evidence="12" key="2">
    <citation type="submission" date="2017-10" db="EMBL/GenBank/DDBJ databases">
        <title>Ladona fulva Genome sequencing and assembly.</title>
        <authorList>
            <person name="Murali S."/>
            <person name="Richards S."/>
            <person name="Bandaranaike D."/>
            <person name="Bellair M."/>
            <person name="Blankenburg K."/>
            <person name="Chao H."/>
            <person name="Dinh H."/>
            <person name="Doddapaneni H."/>
            <person name="Dugan-Rocha S."/>
            <person name="Elkadiri S."/>
            <person name="Gnanaolivu R."/>
            <person name="Hernandez B."/>
            <person name="Skinner E."/>
            <person name="Javaid M."/>
            <person name="Lee S."/>
            <person name="Li M."/>
            <person name="Ming W."/>
            <person name="Munidasa M."/>
            <person name="Muniz J."/>
            <person name="Nguyen L."/>
            <person name="Hughes D."/>
            <person name="Osuji N."/>
            <person name="Pu L.-L."/>
            <person name="Puazo M."/>
            <person name="Qu C."/>
            <person name="Quiroz J."/>
            <person name="Raj R."/>
            <person name="Weissenberger G."/>
            <person name="Xin Y."/>
            <person name="Zou X."/>
            <person name="Han Y."/>
            <person name="Worley K."/>
            <person name="Muzny D."/>
            <person name="Gibbs R."/>
        </authorList>
    </citation>
    <scope>NUCLEOTIDE SEQUENCE</scope>
    <source>
        <strain evidence="12">Sampled in the wild</strain>
    </source>
</reference>
<evidence type="ECO:0000256" key="8">
    <source>
        <dbReference type="PROSITE-ProRule" id="PRU00108"/>
    </source>
</evidence>
<sequence>MPLGGQRASAVDLFLEPDPEIIQGTPFSDARVDLSAEMGIFPTYDETYDDFTGRLPPHIPPPPPSPGHSGSERGSNPPPSNGKPRKKRSRAAFSHAQVYELERRFNHQRYLSGPERADLAHALKLTETQVKIWFQNRRYKTKRKQLQQDTGGGGMSPTHCSSLSSAAAAAAAAKKVAVKVLMRDDQLVYKPEDLTRPMVYHHLPPGTHAGAVPPLSFPYYYYPHPLLCPPLPPLPPSPPPPLPIPPNLPPPPVVSVSCSQ</sequence>
<dbReference type="FunFam" id="1.10.10.60:FF:000225">
    <property type="entry name" value="NK3 homeobox 2"/>
    <property type="match status" value="1"/>
</dbReference>
<evidence type="ECO:0000256" key="4">
    <source>
        <dbReference type="ARBA" id="ARBA00023242"/>
    </source>
</evidence>
<feature type="region of interest" description="Disordered" evidence="10">
    <location>
        <begin position="233"/>
        <end position="260"/>
    </location>
</feature>
<dbReference type="AlphaFoldDB" id="A0A8K0KAB0"/>
<organism evidence="12 13">
    <name type="scientific">Ladona fulva</name>
    <name type="common">Scarce chaser dragonfly</name>
    <name type="synonym">Libellula fulva</name>
    <dbReference type="NCBI Taxonomy" id="123851"/>
    <lineage>
        <taxon>Eukaryota</taxon>
        <taxon>Metazoa</taxon>
        <taxon>Ecdysozoa</taxon>
        <taxon>Arthropoda</taxon>
        <taxon>Hexapoda</taxon>
        <taxon>Insecta</taxon>
        <taxon>Pterygota</taxon>
        <taxon>Palaeoptera</taxon>
        <taxon>Odonata</taxon>
        <taxon>Epiprocta</taxon>
        <taxon>Anisoptera</taxon>
        <taxon>Libelluloidea</taxon>
        <taxon>Libellulidae</taxon>
        <taxon>Ladona</taxon>
    </lineage>
</organism>
<dbReference type="PANTHER" id="PTHR24340">
    <property type="entry name" value="HOMEOBOX PROTEIN NKX"/>
    <property type="match status" value="1"/>
</dbReference>
<feature type="region of interest" description="Disordered" evidence="10">
    <location>
        <begin position="47"/>
        <end position="92"/>
    </location>
</feature>
<evidence type="ECO:0000256" key="10">
    <source>
        <dbReference type="SAM" id="MobiDB-lite"/>
    </source>
</evidence>
<gene>
    <name evidence="12" type="ORF">J437_LFUL011305</name>
</gene>
<dbReference type="OrthoDB" id="6159439at2759"/>
<dbReference type="GO" id="GO:0005634">
    <property type="term" value="C:nucleus"/>
    <property type="evidence" value="ECO:0007669"/>
    <property type="project" value="UniProtKB-SubCell"/>
</dbReference>
<dbReference type="InterPro" id="IPR009057">
    <property type="entry name" value="Homeodomain-like_sf"/>
</dbReference>
<feature type="domain" description="Homeobox" evidence="11">
    <location>
        <begin position="84"/>
        <end position="144"/>
    </location>
</feature>
<evidence type="ECO:0000259" key="11">
    <source>
        <dbReference type="PROSITE" id="PS50071"/>
    </source>
</evidence>
<comment type="similarity">
    <text evidence="5">Belongs to the NK-3 homeobox family.</text>
</comment>
<dbReference type="Gene3D" id="1.10.10.60">
    <property type="entry name" value="Homeodomain-like"/>
    <property type="match status" value="1"/>
</dbReference>
<dbReference type="InterPro" id="IPR020479">
    <property type="entry name" value="HD_metazoa"/>
</dbReference>